<dbReference type="PANTHER" id="PTHR13932:SF5">
    <property type="entry name" value="RADICAL S-ADENOSYL METHIONINE DOMAIN-CONTAINING PROTEIN 1, MITOCHONDRIAL"/>
    <property type="match status" value="1"/>
</dbReference>
<evidence type="ECO:0000256" key="7">
    <source>
        <dbReference type="ARBA" id="ARBA00023014"/>
    </source>
</evidence>
<dbReference type="OrthoDB" id="9808022at2"/>
<sequence>MAPSLPEGIVWPEDGRLDPQRVEAEAARPFSVYLHVPFCTVRCGYCDFNTYTTGFGPGADRASYADTALAEMRLAERVLDDAGVGGRPASTVFFGGGTPTLLPAADLARLLEGVHEHFGLSEDAEVTSEANPETVTPEYLQMLAEAGFTRVSIGMQSAVPHVLATLDRTHTPERVPQVVQWAKDAGLDISVDLIYGTPGESLEDWRTSLEAAISMTPDHISAYALVVEEGTKMGAQVARGELPTPDPDDEADKYELADEMLASAGYRWYEISNFARVEAEERASDEAGAGSALETPLAPTQLRHASRHNLAYWRDWDWWGIGPGAHSHVGALRWWNVKHPRAYAGRLGAGHSPAAAGEVLDAQTRELERVMLAVRTAEGIDIDATVARETIAGLIADGLIDGAAAVHGRAVLTLRGRLLADYVTHRLMGN</sequence>
<dbReference type="InterPro" id="IPR058240">
    <property type="entry name" value="rSAM_sf"/>
</dbReference>
<evidence type="ECO:0000256" key="2">
    <source>
        <dbReference type="ARBA" id="ARBA00017228"/>
    </source>
</evidence>
<feature type="domain" description="Radical SAM core" evidence="9">
    <location>
        <begin position="24"/>
        <end position="267"/>
    </location>
</feature>
<dbReference type="SFLD" id="SFLDG01065">
    <property type="entry name" value="anaerobic_coproporphyrinogen-I"/>
    <property type="match status" value="1"/>
</dbReference>
<evidence type="ECO:0000256" key="1">
    <source>
        <dbReference type="ARBA" id="ARBA00006100"/>
    </source>
</evidence>
<keyword evidence="8" id="KW-0143">Chaperone</keyword>
<reference evidence="10 11" key="1">
    <citation type="submission" date="2018-11" db="EMBL/GenBank/DDBJ databases">
        <title>Genomes From Bacteria Associated with the Canine Oral Cavity: a Test Case for Automated Genome-Based Taxonomic Assignment.</title>
        <authorList>
            <person name="Coil D.A."/>
            <person name="Jospin G."/>
            <person name="Darling A.E."/>
            <person name="Wallis C."/>
            <person name="Davis I.J."/>
            <person name="Harris S."/>
            <person name="Eisen J.A."/>
            <person name="Holcombe L.J."/>
            <person name="O'Flynn C."/>
        </authorList>
    </citation>
    <scope>NUCLEOTIDE SEQUENCE [LARGE SCALE GENOMIC DNA]</scope>
    <source>
        <strain evidence="10 11">OH770</strain>
    </source>
</reference>
<keyword evidence="7" id="KW-0411">Iron-sulfur</keyword>
<evidence type="ECO:0000259" key="9">
    <source>
        <dbReference type="PROSITE" id="PS51918"/>
    </source>
</evidence>
<keyword evidence="3" id="KW-0349">Heme</keyword>
<dbReference type="SFLD" id="SFLDG01082">
    <property type="entry name" value="B12-binding_domain_containing"/>
    <property type="match status" value="1"/>
</dbReference>
<dbReference type="SMART" id="SM00729">
    <property type="entry name" value="Elp3"/>
    <property type="match status" value="1"/>
</dbReference>
<dbReference type="GO" id="GO:0004109">
    <property type="term" value="F:coproporphyrinogen oxidase activity"/>
    <property type="evidence" value="ECO:0007669"/>
    <property type="project" value="InterPro"/>
</dbReference>
<organism evidence="10 11">
    <name type="scientific">Schaalia canis</name>
    <dbReference type="NCBI Taxonomy" id="100469"/>
    <lineage>
        <taxon>Bacteria</taxon>
        <taxon>Bacillati</taxon>
        <taxon>Actinomycetota</taxon>
        <taxon>Actinomycetes</taxon>
        <taxon>Actinomycetales</taxon>
        <taxon>Actinomycetaceae</taxon>
        <taxon>Schaalia</taxon>
    </lineage>
</organism>
<comment type="similarity">
    <text evidence="1">Belongs to the anaerobic coproporphyrinogen-III oxidase family. HemW subfamily.</text>
</comment>
<dbReference type="InterPro" id="IPR007197">
    <property type="entry name" value="rSAM"/>
</dbReference>
<keyword evidence="5" id="KW-0479">Metal-binding</keyword>
<protein>
    <recommendedName>
        <fullName evidence="2">Heme chaperone HemW</fullName>
    </recommendedName>
</protein>
<dbReference type="CDD" id="cd01335">
    <property type="entry name" value="Radical_SAM"/>
    <property type="match status" value="1"/>
</dbReference>
<dbReference type="InterPro" id="IPR006638">
    <property type="entry name" value="Elp3/MiaA/NifB-like_rSAM"/>
</dbReference>
<proteinExistence type="inferred from homology"/>
<dbReference type="GO" id="GO:0005737">
    <property type="term" value="C:cytoplasm"/>
    <property type="evidence" value="ECO:0007669"/>
    <property type="project" value="InterPro"/>
</dbReference>
<dbReference type="PROSITE" id="PS51918">
    <property type="entry name" value="RADICAL_SAM"/>
    <property type="match status" value="1"/>
</dbReference>
<accession>A0A3P1SBM8</accession>
<dbReference type="AlphaFoldDB" id="A0A3P1SBM8"/>
<evidence type="ECO:0000256" key="3">
    <source>
        <dbReference type="ARBA" id="ARBA00022617"/>
    </source>
</evidence>
<keyword evidence="6" id="KW-0408">Iron</keyword>
<dbReference type="PANTHER" id="PTHR13932">
    <property type="entry name" value="COPROPORPHYRINIGEN III OXIDASE"/>
    <property type="match status" value="1"/>
</dbReference>
<dbReference type="Pfam" id="PF04055">
    <property type="entry name" value="Radical_SAM"/>
    <property type="match status" value="1"/>
</dbReference>
<dbReference type="InterPro" id="IPR034505">
    <property type="entry name" value="Coproporphyrinogen-III_oxidase"/>
</dbReference>
<dbReference type="InterPro" id="IPR004559">
    <property type="entry name" value="HemW-like"/>
</dbReference>
<dbReference type="Proteomes" id="UP000280444">
    <property type="component" value="Unassembled WGS sequence"/>
</dbReference>
<dbReference type="SUPFAM" id="SSF102114">
    <property type="entry name" value="Radical SAM enzymes"/>
    <property type="match status" value="1"/>
</dbReference>
<dbReference type="SFLD" id="SFLDS00029">
    <property type="entry name" value="Radical_SAM"/>
    <property type="match status" value="1"/>
</dbReference>
<evidence type="ECO:0000256" key="4">
    <source>
        <dbReference type="ARBA" id="ARBA00022691"/>
    </source>
</evidence>
<dbReference type="GO" id="GO:0046872">
    <property type="term" value="F:metal ion binding"/>
    <property type="evidence" value="ECO:0007669"/>
    <property type="project" value="UniProtKB-KW"/>
</dbReference>
<evidence type="ECO:0000313" key="11">
    <source>
        <dbReference type="Proteomes" id="UP000280444"/>
    </source>
</evidence>
<keyword evidence="11" id="KW-1185">Reference proteome</keyword>
<evidence type="ECO:0000256" key="5">
    <source>
        <dbReference type="ARBA" id="ARBA00022723"/>
    </source>
</evidence>
<dbReference type="RefSeq" id="WP_124872133.1">
    <property type="nucleotide sequence ID" value="NZ_RQZF01000013.1"/>
</dbReference>
<evidence type="ECO:0000256" key="8">
    <source>
        <dbReference type="ARBA" id="ARBA00023186"/>
    </source>
</evidence>
<dbReference type="GO" id="GO:0051539">
    <property type="term" value="F:4 iron, 4 sulfur cluster binding"/>
    <property type="evidence" value="ECO:0007669"/>
    <property type="project" value="InterPro"/>
</dbReference>
<dbReference type="Gene3D" id="3.20.20.70">
    <property type="entry name" value="Aldolase class I"/>
    <property type="match status" value="1"/>
</dbReference>
<gene>
    <name evidence="10" type="ORF">EII11_09605</name>
</gene>
<dbReference type="GO" id="GO:0006779">
    <property type="term" value="P:porphyrin-containing compound biosynthetic process"/>
    <property type="evidence" value="ECO:0007669"/>
    <property type="project" value="InterPro"/>
</dbReference>
<dbReference type="SFLD" id="SFLDF00562">
    <property type="entry name" value="HemN-like__clustered_with_heat"/>
    <property type="match status" value="1"/>
</dbReference>
<dbReference type="InterPro" id="IPR013785">
    <property type="entry name" value="Aldolase_TIM"/>
</dbReference>
<comment type="caution">
    <text evidence="10">The sequence shown here is derived from an EMBL/GenBank/DDBJ whole genome shotgun (WGS) entry which is preliminary data.</text>
</comment>
<keyword evidence="4" id="KW-0949">S-adenosyl-L-methionine</keyword>
<evidence type="ECO:0000313" key="10">
    <source>
        <dbReference type="EMBL" id="RRC94558.1"/>
    </source>
</evidence>
<dbReference type="EMBL" id="RQZF01000013">
    <property type="protein sequence ID" value="RRC94558.1"/>
    <property type="molecule type" value="Genomic_DNA"/>
</dbReference>
<evidence type="ECO:0000256" key="6">
    <source>
        <dbReference type="ARBA" id="ARBA00023004"/>
    </source>
</evidence>
<name>A0A3P1SBM8_9ACTO</name>